<evidence type="ECO:0000259" key="2">
    <source>
        <dbReference type="Pfam" id="PF17676"/>
    </source>
</evidence>
<proteinExistence type="predicted"/>
<dbReference type="PIRSF" id="PIRSF028757">
    <property type="entry name" value="LD-carboxypeptidase"/>
    <property type="match status" value="1"/>
</dbReference>
<evidence type="ECO:0000313" key="3">
    <source>
        <dbReference type="EMBL" id="BCL60795.1"/>
    </source>
</evidence>
<keyword evidence="4" id="KW-1185">Reference proteome</keyword>
<dbReference type="InterPro" id="IPR040449">
    <property type="entry name" value="Peptidase_S66_N"/>
</dbReference>
<dbReference type="PANTHER" id="PTHR30237:SF2">
    <property type="entry name" value="MUREIN TETRAPEPTIDE CARBOXYPEPTIDASE"/>
    <property type="match status" value="1"/>
</dbReference>
<dbReference type="InterPro" id="IPR003507">
    <property type="entry name" value="S66_fam"/>
</dbReference>
<evidence type="ECO:0000313" key="4">
    <source>
        <dbReference type="Proteomes" id="UP000826725"/>
    </source>
</evidence>
<protein>
    <submittedName>
        <fullName evidence="3">Peptidase S66</fullName>
    </submittedName>
</protein>
<dbReference type="CDD" id="cd07025">
    <property type="entry name" value="Peptidase_S66"/>
    <property type="match status" value="1"/>
</dbReference>
<reference evidence="3" key="1">
    <citation type="submission" date="2020-09" db="EMBL/GenBank/DDBJ databases">
        <title>Desulfogranum mesoprofundum gen. nov., sp. nov., a novel mesophilic, sulfate-reducing chemolithoautotroph isolated from a deep-sea hydrothermal vent chimney in the Suiyo Seamount.</title>
        <authorList>
            <person name="Hashimoto Y."/>
            <person name="Nakagawa S."/>
        </authorList>
    </citation>
    <scope>NUCLEOTIDE SEQUENCE</scope>
    <source>
        <strain evidence="3">KT2</strain>
    </source>
</reference>
<dbReference type="Pfam" id="PF17676">
    <property type="entry name" value="Peptidase_S66C"/>
    <property type="match status" value="1"/>
</dbReference>
<dbReference type="AlphaFoldDB" id="A0A8D5FNC7"/>
<sequence>MAPLPLYPPPLKKGDTLAVIAPAGQLQEPQKFAKGISLLEEMGFSVKFPRDLWPGNDYLADSDENRAHEFNTFINDPETAGLISMRGGFGCLRMLDKIDLGQIAGHPKTILGFSDISILHNYLHTRTGLVCFHGPVLTSLTTLTSPALERLYHSLTGQWRAPIHTRKIEILRDGTTSSGRLLGGNLTSLVTLLGTPYDFSWDNGVIFLEDINEPPYKIDRMLTQLFLAGKFDDLSGLILGDFSLSSHEDTLEKIRYREQVWMRILELTGRFAYPVWANIPVGHCPDNYTLPLGATVEMDREKTRLLFH</sequence>
<accession>A0A8D5FNC7</accession>
<dbReference type="Proteomes" id="UP000826725">
    <property type="component" value="Chromosome"/>
</dbReference>
<feature type="domain" description="LD-carboxypeptidase C-terminal" evidence="2">
    <location>
        <begin position="178"/>
        <end position="298"/>
    </location>
</feature>
<dbReference type="PANTHER" id="PTHR30237">
    <property type="entry name" value="MURAMOYLTETRAPEPTIDE CARBOXYPEPTIDASE"/>
    <property type="match status" value="1"/>
</dbReference>
<dbReference type="EMBL" id="AP024086">
    <property type="protein sequence ID" value="BCL60795.1"/>
    <property type="molecule type" value="Genomic_DNA"/>
</dbReference>
<dbReference type="KEGG" id="dbk:DGMP_14880"/>
<evidence type="ECO:0000259" key="1">
    <source>
        <dbReference type="Pfam" id="PF02016"/>
    </source>
</evidence>
<dbReference type="InterPro" id="IPR040921">
    <property type="entry name" value="Peptidase_S66C"/>
</dbReference>
<name>A0A8D5FNC7_9BACT</name>
<gene>
    <name evidence="3" type="ORF">DGMP_14880</name>
</gene>
<organism evidence="3 4">
    <name type="scientific">Desulfomarina profundi</name>
    <dbReference type="NCBI Taxonomy" id="2772557"/>
    <lineage>
        <taxon>Bacteria</taxon>
        <taxon>Pseudomonadati</taxon>
        <taxon>Thermodesulfobacteriota</taxon>
        <taxon>Desulfobulbia</taxon>
        <taxon>Desulfobulbales</taxon>
        <taxon>Desulfobulbaceae</taxon>
        <taxon>Desulfomarina</taxon>
    </lineage>
</organism>
<dbReference type="RefSeq" id="WP_228856890.1">
    <property type="nucleotide sequence ID" value="NZ_AP024086.1"/>
</dbReference>
<feature type="domain" description="LD-carboxypeptidase N-terminal" evidence="1">
    <location>
        <begin position="18"/>
        <end position="134"/>
    </location>
</feature>
<dbReference type="Pfam" id="PF02016">
    <property type="entry name" value="Peptidase_S66"/>
    <property type="match status" value="1"/>
</dbReference>